<dbReference type="EMBL" id="JXTC01000001">
    <property type="protein sequence ID" value="POO03709.1"/>
    <property type="molecule type" value="Genomic_DNA"/>
</dbReference>
<dbReference type="InParanoid" id="A0A2P5G117"/>
<accession>A0A2P5G117</accession>
<sequence length="55" mass="5936">CISGLSPGHILEPVCDIASSIPQDIISERRSSSPNLEVPFAHGMTFILDELSKVK</sequence>
<comment type="caution">
    <text evidence="1">The sequence shown here is derived from an EMBL/GenBank/DDBJ whole genome shotgun (WGS) entry which is preliminary data.</text>
</comment>
<feature type="non-terminal residue" evidence="1">
    <location>
        <position position="1"/>
    </location>
</feature>
<gene>
    <name evidence="1" type="ORF">TorRG33x02_000130</name>
</gene>
<dbReference type="Proteomes" id="UP000237000">
    <property type="component" value="Unassembled WGS sequence"/>
</dbReference>
<evidence type="ECO:0000313" key="2">
    <source>
        <dbReference type="Proteomes" id="UP000237000"/>
    </source>
</evidence>
<dbReference type="AlphaFoldDB" id="A0A2P5G117"/>
<protein>
    <submittedName>
        <fullName evidence="1">Uncharacterized protein</fullName>
    </submittedName>
</protein>
<proteinExistence type="predicted"/>
<evidence type="ECO:0000313" key="1">
    <source>
        <dbReference type="EMBL" id="POO03709.1"/>
    </source>
</evidence>
<keyword evidence="2" id="KW-1185">Reference proteome</keyword>
<organism evidence="1 2">
    <name type="scientific">Trema orientale</name>
    <name type="common">Charcoal tree</name>
    <name type="synonym">Celtis orientalis</name>
    <dbReference type="NCBI Taxonomy" id="63057"/>
    <lineage>
        <taxon>Eukaryota</taxon>
        <taxon>Viridiplantae</taxon>
        <taxon>Streptophyta</taxon>
        <taxon>Embryophyta</taxon>
        <taxon>Tracheophyta</taxon>
        <taxon>Spermatophyta</taxon>
        <taxon>Magnoliopsida</taxon>
        <taxon>eudicotyledons</taxon>
        <taxon>Gunneridae</taxon>
        <taxon>Pentapetalae</taxon>
        <taxon>rosids</taxon>
        <taxon>fabids</taxon>
        <taxon>Rosales</taxon>
        <taxon>Cannabaceae</taxon>
        <taxon>Trema</taxon>
    </lineage>
</organism>
<reference evidence="2" key="1">
    <citation type="submission" date="2016-06" db="EMBL/GenBank/DDBJ databases">
        <title>Parallel loss of symbiosis genes in relatives of nitrogen-fixing non-legume Parasponia.</title>
        <authorList>
            <person name="Van Velzen R."/>
            <person name="Holmer R."/>
            <person name="Bu F."/>
            <person name="Rutten L."/>
            <person name="Van Zeijl A."/>
            <person name="Liu W."/>
            <person name="Santuari L."/>
            <person name="Cao Q."/>
            <person name="Sharma T."/>
            <person name="Shen D."/>
            <person name="Roswanjaya Y."/>
            <person name="Wardhani T."/>
            <person name="Kalhor M.S."/>
            <person name="Jansen J."/>
            <person name="Van den Hoogen J."/>
            <person name="Gungor B."/>
            <person name="Hartog M."/>
            <person name="Hontelez J."/>
            <person name="Verver J."/>
            <person name="Yang W.-C."/>
            <person name="Schijlen E."/>
            <person name="Repin R."/>
            <person name="Schilthuizen M."/>
            <person name="Schranz E."/>
            <person name="Heidstra R."/>
            <person name="Miyata K."/>
            <person name="Fedorova E."/>
            <person name="Kohlen W."/>
            <person name="Bisseling T."/>
            <person name="Smit S."/>
            <person name="Geurts R."/>
        </authorList>
    </citation>
    <scope>NUCLEOTIDE SEQUENCE [LARGE SCALE GENOMIC DNA]</scope>
    <source>
        <strain evidence="2">cv. RG33-2</strain>
    </source>
</reference>
<name>A0A2P5G117_TREOI</name>